<gene>
    <name evidence="6" type="ORF">C7Y47_16400</name>
</gene>
<dbReference type="AlphaFoldDB" id="A0A544UCJ2"/>
<feature type="domain" description="IclR-ED" evidence="5">
    <location>
        <begin position="75"/>
        <end position="255"/>
    </location>
</feature>
<evidence type="ECO:0000256" key="3">
    <source>
        <dbReference type="ARBA" id="ARBA00023163"/>
    </source>
</evidence>
<keyword evidence="1" id="KW-0805">Transcription regulation</keyword>
<dbReference type="GO" id="GO:0045892">
    <property type="term" value="P:negative regulation of DNA-templated transcription"/>
    <property type="evidence" value="ECO:0007669"/>
    <property type="project" value="TreeGrafter"/>
</dbReference>
<accession>A0A544UCJ2</accession>
<dbReference type="InterPro" id="IPR036388">
    <property type="entry name" value="WH-like_DNA-bd_sf"/>
</dbReference>
<dbReference type="PANTHER" id="PTHR30136:SF24">
    <property type="entry name" value="HTH-TYPE TRANSCRIPTIONAL REPRESSOR ALLR"/>
    <property type="match status" value="1"/>
</dbReference>
<dbReference type="RefSeq" id="WP_142509751.1">
    <property type="nucleotide sequence ID" value="NZ_SADV01000015.1"/>
</dbReference>
<dbReference type="Gene3D" id="1.10.10.10">
    <property type="entry name" value="Winged helix-like DNA-binding domain superfamily/Winged helix DNA-binding domain"/>
    <property type="match status" value="1"/>
</dbReference>
<dbReference type="SMART" id="SM00346">
    <property type="entry name" value="HTH_ICLR"/>
    <property type="match status" value="1"/>
</dbReference>
<evidence type="ECO:0000259" key="5">
    <source>
        <dbReference type="PROSITE" id="PS51078"/>
    </source>
</evidence>
<dbReference type="Pfam" id="PF01614">
    <property type="entry name" value="IclR_C"/>
    <property type="match status" value="1"/>
</dbReference>
<keyword evidence="3" id="KW-0804">Transcription</keyword>
<evidence type="ECO:0000313" key="7">
    <source>
        <dbReference type="Proteomes" id="UP000317944"/>
    </source>
</evidence>
<dbReference type="InterPro" id="IPR014757">
    <property type="entry name" value="Tscrpt_reg_IclR_C"/>
</dbReference>
<dbReference type="OrthoDB" id="9791752at2"/>
<evidence type="ECO:0000256" key="1">
    <source>
        <dbReference type="ARBA" id="ARBA00023015"/>
    </source>
</evidence>
<dbReference type="InterPro" id="IPR005471">
    <property type="entry name" value="Tscrpt_reg_IclR_N"/>
</dbReference>
<evidence type="ECO:0000259" key="4">
    <source>
        <dbReference type="PROSITE" id="PS51077"/>
    </source>
</evidence>
<dbReference type="GO" id="GO:0003700">
    <property type="term" value="F:DNA-binding transcription factor activity"/>
    <property type="evidence" value="ECO:0007669"/>
    <property type="project" value="TreeGrafter"/>
</dbReference>
<dbReference type="Pfam" id="PF09339">
    <property type="entry name" value="HTH_IclR"/>
    <property type="match status" value="1"/>
</dbReference>
<dbReference type="Gene3D" id="3.30.450.40">
    <property type="match status" value="1"/>
</dbReference>
<dbReference type="EMBL" id="SADV01000015">
    <property type="protein sequence ID" value="TQR30066.1"/>
    <property type="molecule type" value="Genomic_DNA"/>
</dbReference>
<dbReference type="Proteomes" id="UP000317944">
    <property type="component" value="Unassembled WGS sequence"/>
</dbReference>
<dbReference type="InterPro" id="IPR029016">
    <property type="entry name" value="GAF-like_dom_sf"/>
</dbReference>
<protein>
    <submittedName>
        <fullName evidence="6">IclR family transcriptional regulator</fullName>
    </submittedName>
</protein>
<evidence type="ECO:0000256" key="2">
    <source>
        <dbReference type="ARBA" id="ARBA00023125"/>
    </source>
</evidence>
<dbReference type="PANTHER" id="PTHR30136">
    <property type="entry name" value="HELIX-TURN-HELIX TRANSCRIPTIONAL REGULATOR, ICLR FAMILY"/>
    <property type="match status" value="1"/>
</dbReference>
<dbReference type="GO" id="GO:0003677">
    <property type="term" value="F:DNA binding"/>
    <property type="evidence" value="ECO:0007669"/>
    <property type="project" value="UniProtKB-KW"/>
</dbReference>
<dbReference type="PROSITE" id="PS51078">
    <property type="entry name" value="ICLR_ED"/>
    <property type="match status" value="1"/>
</dbReference>
<evidence type="ECO:0000313" key="6">
    <source>
        <dbReference type="EMBL" id="TQR30066.1"/>
    </source>
</evidence>
<comment type="caution">
    <text evidence="6">The sequence shown here is derived from an EMBL/GenBank/DDBJ whole genome shotgun (WGS) entry which is preliminary data.</text>
</comment>
<keyword evidence="2" id="KW-0238">DNA-binding</keyword>
<name>A0A544UCJ2_LYSSH</name>
<reference evidence="6 7" key="1">
    <citation type="submission" date="2018-03" db="EMBL/GenBank/DDBJ databases">
        <title>Aerobic endospore-forming bacteria genome sequencing and assembly.</title>
        <authorList>
            <person name="Cavalcante D.A."/>
            <person name="Driks A."/>
            <person name="Putonti C."/>
            <person name="De-Souza M.T."/>
        </authorList>
    </citation>
    <scope>NUCLEOTIDE SEQUENCE [LARGE SCALE GENOMIC DNA]</scope>
    <source>
        <strain evidence="6 7">SDF0037</strain>
    </source>
</reference>
<dbReference type="SUPFAM" id="SSF46785">
    <property type="entry name" value="Winged helix' DNA-binding domain"/>
    <property type="match status" value="1"/>
</dbReference>
<sequence>MNQKIFEKNYTMSSLHKAIKVLKAFSKDEPSLSLTELSKKTGISISSLQRFVSTFVYEGFLHKDERTKRYQLGHSLLYLGNLVKEESSLIIVAEPILKKLNEEIGESVSMNIIDGLERRCILNFDSTYPLSTKMFVGDTSPLYAGASSKILLAFMPNVEEYVENISLEPITDQTILSREQLLKELKHIRLQQFATSKSERVRGACSISAPILNASQQIIASVTLVIPEVRYSDYDENLLIDTIQSVALEIEKQLY</sequence>
<proteinExistence type="predicted"/>
<organism evidence="6 7">
    <name type="scientific">Lysinibacillus sphaericus</name>
    <name type="common">Bacillus sphaericus</name>
    <dbReference type="NCBI Taxonomy" id="1421"/>
    <lineage>
        <taxon>Bacteria</taxon>
        <taxon>Bacillati</taxon>
        <taxon>Bacillota</taxon>
        <taxon>Bacilli</taxon>
        <taxon>Bacillales</taxon>
        <taxon>Bacillaceae</taxon>
        <taxon>Lysinibacillus</taxon>
    </lineage>
</organism>
<dbReference type="InterPro" id="IPR050707">
    <property type="entry name" value="HTH_MetabolicPath_Reg"/>
</dbReference>
<dbReference type="PROSITE" id="PS51077">
    <property type="entry name" value="HTH_ICLR"/>
    <property type="match status" value="1"/>
</dbReference>
<feature type="domain" description="HTH iclR-type" evidence="4">
    <location>
        <begin position="12"/>
        <end position="74"/>
    </location>
</feature>
<dbReference type="InterPro" id="IPR036390">
    <property type="entry name" value="WH_DNA-bd_sf"/>
</dbReference>
<dbReference type="SUPFAM" id="SSF55781">
    <property type="entry name" value="GAF domain-like"/>
    <property type="match status" value="1"/>
</dbReference>